<evidence type="ECO:0000313" key="1">
    <source>
        <dbReference type="EMBL" id="AGY56376.1"/>
    </source>
</evidence>
<dbReference type="Proteomes" id="UP000017396">
    <property type="component" value="Chromosome"/>
</dbReference>
<organism evidence="1 2">
    <name type="scientific">Gloeobacter kilaueensis (strain ATCC BAA-2537 / CCAP 1431/1 / ULC 316 / JS1)</name>
    <dbReference type="NCBI Taxonomy" id="1183438"/>
    <lineage>
        <taxon>Bacteria</taxon>
        <taxon>Bacillati</taxon>
        <taxon>Cyanobacteriota</taxon>
        <taxon>Cyanophyceae</taxon>
        <taxon>Gloeobacterales</taxon>
        <taxon>Gloeobacteraceae</taxon>
        <taxon>Gloeobacter</taxon>
    </lineage>
</organism>
<keyword evidence="2" id="KW-1185">Reference proteome</keyword>
<dbReference type="AlphaFoldDB" id="U5QC06"/>
<evidence type="ECO:0000313" key="2">
    <source>
        <dbReference type="Proteomes" id="UP000017396"/>
    </source>
</evidence>
<reference evidence="1 2" key="1">
    <citation type="journal article" date="2013" name="PLoS ONE">
        <title>Cultivation and Complete Genome Sequencing of Gloeobacter kilaueensis sp. nov., from a Lava Cave in Kilauea Caldera, Hawai'i.</title>
        <authorList>
            <person name="Saw J.H."/>
            <person name="Schatz M."/>
            <person name="Brown M.V."/>
            <person name="Kunkel D.D."/>
            <person name="Foster J.S."/>
            <person name="Shick H."/>
            <person name="Christensen S."/>
            <person name="Hou S."/>
            <person name="Wan X."/>
            <person name="Donachie S.P."/>
        </authorList>
    </citation>
    <scope>NUCLEOTIDE SEQUENCE [LARGE SCALE GENOMIC DNA]</scope>
    <source>
        <strain evidence="2">JS</strain>
    </source>
</reference>
<dbReference type="EMBL" id="CP003587">
    <property type="protein sequence ID" value="AGY56376.1"/>
    <property type="molecule type" value="Genomic_DNA"/>
</dbReference>
<sequence>MMNIAIGASCKLAGIYEQHTVFGKLLTESELHLWNEEPVHYGLSTSERPSVKTFLSESQIRTLSYSPLILVFYPETTRFRVSKNENAGVEGRAGRWIPAVT</sequence>
<accession>U5QC06</accession>
<proteinExistence type="predicted"/>
<dbReference type="KEGG" id="glj:GKIL_0129"/>
<gene>
    <name evidence="1" type="ORF">GKIL_0129</name>
</gene>
<protein>
    <submittedName>
        <fullName evidence="1">Uncharacterized protein</fullName>
    </submittedName>
</protein>
<name>U5QC06_GLOK1</name>
<dbReference type="HOGENOM" id="CLU_2287524_0_0_3"/>